<reference evidence="3 4" key="1">
    <citation type="submission" date="2017-06" db="EMBL/GenBank/DDBJ databases">
        <authorList>
            <person name="Kim H.J."/>
            <person name="Triplett B.A."/>
        </authorList>
    </citation>
    <scope>NUCLEOTIDE SEQUENCE [LARGE SCALE GENOMIC DNA]</scope>
    <source>
        <strain evidence="3 4">CGMCC 4.5593</strain>
    </source>
</reference>
<protein>
    <recommendedName>
        <fullName evidence="5">DUF3068 domain-containing protein</fullName>
    </recommendedName>
</protein>
<feature type="region of interest" description="Disordered" evidence="1">
    <location>
        <begin position="320"/>
        <end position="339"/>
    </location>
</feature>
<evidence type="ECO:0008006" key="5">
    <source>
        <dbReference type="Google" id="ProtNLM"/>
    </source>
</evidence>
<keyword evidence="2" id="KW-0812">Transmembrane</keyword>
<gene>
    <name evidence="3" type="ORF">SAMN05421812_11647</name>
</gene>
<dbReference type="OrthoDB" id="153031at2"/>
<dbReference type="Proteomes" id="UP000198362">
    <property type="component" value="Unassembled WGS sequence"/>
</dbReference>
<keyword evidence="2" id="KW-1133">Transmembrane helix</keyword>
<evidence type="ECO:0000313" key="4">
    <source>
        <dbReference type="Proteomes" id="UP000198362"/>
    </source>
</evidence>
<evidence type="ECO:0000256" key="2">
    <source>
        <dbReference type="SAM" id="Phobius"/>
    </source>
</evidence>
<dbReference type="InterPro" id="IPR021424">
    <property type="entry name" value="PorA"/>
</dbReference>
<dbReference type="Pfam" id="PF11271">
    <property type="entry name" value="PorA"/>
    <property type="match status" value="1"/>
</dbReference>
<organism evidence="3 4">
    <name type="scientific">Asanoa hainanensis</name>
    <dbReference type="NCBI Taxonomy" id="560556"/>
    <lineage>
        <taxon>Bacteria</taxon>
        <taxon>Bacillati</taxon>
        <taxon>Actinomycetota</taxon>
        <taxon>Actinomycetes</taxon>
        <taxon>Micromonosporales</taxon>
        <taxon>Micromonosporaceae</taxon>
        <taxon>Asanoa</taxon>
    </lineage>
</organism>
<dbReference type="AlphaFoldDB" id="A0A239PBA9"/>
<accession>A0A239PBA9</accession>
<proteinExistence type="predicted"/>
<dbReference type="EMBL" id="FZPH01000016">
    <property type="protein sequence ID" value="SNT63964.1"/>
    <property type="molecule type" value="Genomic_DNA"/>
</dbReference>
<keyword evidence="2" id="KW-0472">Membrane</keyword>
<keyword evidence="4" id="KW-1185">Reference proteome</keyword>
<evidence type="ECO:0000256" key="1">
    <source>
        <dbReference type="SAM" id="MobiDB-lite"/>
    </source>
</evidence>
<feature type="transmembrane region" description="Helical" evidence="2">
    <location>
        <begin position="291"/>
        <end position="312"/>
    </location>
</feature>
<name>A0A239PBA9_9ACTN</name>
<dbReference type="RefSeq" id="WP_089254241.1">
    <property type="nucleotide sequence ID" value="NZ_FZPH01000016.1"/>
</dbReference>
<sequence>MTSRAVSAVLFGVGVVAVVFAAGLAFVVGPRAAQLPYDLEPTQSVAEAPNATFMQITNGSVAINKGTLRSTIRVQADRKATAALTGDLDGSAAVWLVGQDVVRTDNNERVSAYSTSLAVDRKTAAAQKWDGQWLDTGGNREDVDYSGQIYKFPFGTEKQDYQIFDRDVLGTQPAKFVKTEEIAGLETYQFTQEIREARQQVPADRMSVLVGALAPGATSGEIVYDNTRTVWVEPTTGQFIKVQEVQHKNLLANNGVSVTILDATFTYTDDTIKKSADTASSNRQLLMLVKLWGPLVLLLIGLVLIVAGLLLFRRRPAAAAPAAPAPQPEEVGAGRHVKE</sequence>
<evidence type="ECO:0000313" key="3">
    <source>
        <dbReference type="EMBL" id="SNT63964.1"/>
    </source>
</evidence>